<sequence length="86" mass="9610">MTGGSREGKNKQLKNHLLSNCKDGGGCHTSSCIFWLLAHTCLYIWVVTGWVKSHVTVLTSTVYPSILKPSTKGEKTNDYFTRALHR</sequence>
<protein>
    <submittedName>
        <fullName evidence="1">Uncharacterized protein</fullName>
    </submittedName>
</protein>
<name>A0A8S5N236_9CAUD</name>
<organism evidence="1">
    <name type="scientific">Siphoviridae sp. ctLfk13</name>
    <dbReference type="NCBI Taxonomy" id="2826251"/>
    <lineage>
        <taxon>Viruses</taxon>
        <taxon>Duplodnaviria</taxon>
        <taxon>Heunggongvirae</taxon>
        <taxon>Uroviricota</taxon>
        <taxon>Caudoviricetes</taxon>
    </lineage>
</organism>
<dbReference type="EMBL" id="BK015040">
    <property type="protein sequence ID" value="DAD88415.1"/>
    <property type="molecule type" value="Genomic_DNA"/>
</dbReference>
<reference evidence="1" key="1">
    <citation type="journal article" date="2021" name="Proc. Natl. Acad. Sci. U.S.A.">
        <title>A Catalog of Tens of Thousands of Viruses from Human Metagenomes Reveals Hidden Associations with Chronic Diseases.</title>
        <authorList>
            <person name="Tisza M.J."/>
            <person name="Buck C.B."/>
        </authorList>
    </citation>
    <scope>NUCLEOTIDE SEQUENCE</scope>
    <source>
        <strain evidence="1">CtLfk13</strain>
    </source>
</reference>
<accession>A0A8S5N236</accession>
<evidence type="ECO:0000313" key="1">
    <source>
        <dbReference type="EMBL" id="DAD88415.1"/>
    </source>
</evidence>
<proteinExistence type="predicted"/>